<accession>A0AAV4TB36</accession>
<keyword evidence="3" id="KW-1185">Reference proteome</keyword>
<gene>
    <name evidence="2" type="ORF">CDAR_201641</name>
</gene>
<keyword evidence="1" id="KW-1133">Transmembrane helix</keyword>
<keyword evidence="1" id="KW-0812">Transmembrane</keyword>
<keyword evidence="1" id="KW-0472">Membrane</keyword>
<evidence type="ECO:0000313" key="3">
    <source>
        <dbReference type="Proteomes" id="UP001054837"/>
    </source>
</evidence>
<comment type="caution">
    <text evidence="2">The sequence shown here is derived from an EMBL/GenBank/DDBJ whole genome shotgun (WGS) entry which is preliminary data.</text>
</comment>
<proteinExistence type="predicted"/>
<sequence length="115" mass="13191">MSVSIKTYSMRTNSKRRYFGSLNNTSTISNRKKSWVTITILIVISCIVAFDAFLLPERQKDHSRDKQDRRCLWTKVLQLKEQYGSGLLGLKVVMSTLKAKDARNGKGFRCVSKEN</sequence>
<dbReference type="Proteomes" id="UP001054837">
    <property type="component" value="Unassembled WGS sequence"/>
</dbReference>
<organism evidence="2 3">
    <name type="scientific">Caerostris darwini</name>
    <dbReference type="NCBI Taxonomy" id="1538125"/>
    <lineage>
        <taxon>Eukaryota</taxon>
        <taxon>Metazoa</taxon>
        <taxon>Ecdysozoa</taxon>
        <taxon>Arthropoda</taxon>
        <taxon>Chelicerata</taxon>
        <taxon>Arachnida</taxon>
        <taxon>Araneae</taxon>
        <taxon>Araneomorphae</taxon>
        <taxon>Entelegynae</taxon>
        <taxon>Araneoidea</taxon>
        <taxon>Araneidae</taxon>
        <taxon>Caerostris</taxon>
    </lineage>
</organism>
<evidence type="ECO:0000256" key="1">
    <source>
        <dbReference type="SAM" id="Phobius"/>
    </source>
</evidence>
<feature type="transmembrane region" description="Helical" evidence="1">
    <location>
        <begin position="35"/>
        <end position="55"/>
    </location>
</feature>
<dbReference type="EMBL" id="BPLQ01009413">
    <property type="protein sequence ID" value="GIY43868.1"/>
    <property type="molecule type" value="Genomic_DNA"/>
</dbReference>
<protein>
    <submittedName>
        <fullName evidence="2">Uncharacterized protein</fullName>
    </submittedName>
</protein>
<name>A0AAV4TB36_9ARAC</name>
<evidence type="ECO:0000313" key="2">
    <source>
        <dbReference type="EMBL" id="GIY43868.1"/>
    </source>
</evidence>
<dbReference type="AlphaFoldDB" id="A0AAV4TB36"/>
<reference evidence="2 3" key="1">
    <citation type="submission" date="2021-06" db="EMBL/GenBank/DDBJ databases">
        <title>Caerostris darwini draft genome.</title>
        <authorList>
            <person name="Kono N."/>
            <person name="Arakawa K."/>
        </authorList>
    </citation>
    <scope>NUCLEOTIDE SEQUENCE [LARGE SCALE GENOMIC DNA]</scope>
</reference>